<feature type="compositionally biased region" description="Basic and acidic residues" evidence="1">
    <location>
        <begin position="76"/>
        <end position="96"/>
    </location>
</feature>
<dbReference type="EMBL" id="CAJHJF010007331">
    <property type="protein sequence ID" value="CAD6962648.1"/>
    <property type="molecule type" value="Genomic_DNA"/>
</dbReference>
<sequence>MRKEWEMEEDEEPDETAHLEQLLLRAQIDGLPSSEEVEEAMAPAISDPNRQAPSDPQTQPQDSPPAPTATAAPPDRIPEAERAYIKRIRESREPTRRSPRLHQQHG</sequence>
<feature type="compositionally biased region" description="Low complexity" evidence="1">
    <location>
        <begin position="51"/>
        <end position="61"/>
    </location>
</feature>
<comment type="caution">
    <text evidence="2">The sequence shown here is derived from an EMBL/GenBank/DDBJ whole genome shotgun (WGS) entry which is preliminary data.</text>
</comment>
<proteinExistence type="predicted"/>
<feature type="non-terminal residue" evidence="2">
    <location>
        <position position="106"/>
    </location>
</feature>
<feature type="region of interest" description="Disordered" evidence="1">
    <location>
        <begin position="29"/>
        <end position="106"/>
    </location>
</feature>
<dbReference type="Proteomes" id="UP000836404">
    <property type="component" value="Unassembled WGS sequence"/>
</dbReference>
<accession>A0A9N8MED7</accession>
<reference evidence="2 3" key="1">
    <citation type="submission" date="2020-10" db="EMBL/GenBank/DDBJ databases">
        <authorList>
            <person name="Sedaghatjoo S."/>
        </authorList>
    </citation>
    <scope>NUCLEOTIDE SEQUENCE [LARGE SCALE GENOMIC DNA]</scope>
    <source>
        <strain evidence="2 3">LLFL</strain>
    </source>
</reference>
<gene>
    <name evidence="2" type="ORF">JKILLFL_G5479</name>
</gene>
<dbReference type="AlphaFoldDB" id="A0A9N8MED7"/>
<evidence type="ECO:0000313" key="3">
    <source>
        <dbReference type="Proteomes" id="UP000836404"/>
    </source>
</evidence>
<protein>
    <submittedName>
        <fullName evidence="2">Uncharacterized protein</fullName>
    </submittedName>
</protein>
<evidence type="ECO:0000313" key="2">
    <source>
        <dbReference type="EMBL" id="CAD6962648.1"/>
    </source>
</evidence>
<evidence type="ECO:0000256" key="1">
    <source>
        <dbReference type="SAM" id="MobiDB-lite"/>
    </source>
</evidence>
<keyword evidence="3" id="KW-1185">Reference proteome</keyword>
<feature type="compositionally biased region" description="Basic residues" evidence="1">
    <location>
        <begin position="97"/>
        <end position="106"/>
    </location>
</feature>
<organism evidence="2 3">
    <name type="scientific">Tilletia laevis</name>
    <dbReference type="NCBI Taxonomy" id="157183"/>
    <lineage>
        <taxon>Eukaryota</taxon>
        <taxon>Fungi</taxon>
        <taxon>Dikarya</taxon>
        <taxon>Basidiomycota</taxon>
        <taxon>Ustilaginomycotina</taxon>
        <taxon>Exobasidiomycetes</taxon>
        <taxon>Tilletiales</taxon>
        <taxon>Tilletiaceae</taxon>
        <taxon>Tilletia</taxon>
    </lineage>
</organism>
<name>A0A9N8MED7_9BASI</name>